<dbReference type="SMART" id="SM00717">
    <property type="entry name" value="SANT"/>
    <property type="match status" value="1"/>
</dbReference>
<evidence type="ECO:0000313" key="2">
    <source>
        <dbReference type="EMBL" id="KHN69872.1"/>
    </source>
</evidence>
<dbReference type="SUPFAM" id="SSF57850">
    <property type="entry name" value="RING/U-box"/>
    <property type="match status" value="1"/>
</dbReference>
<comment type="caution">
    <text evidence="2">The sequence shown here is derived from an EMBL/GenBank/DDBJ whole genome shotgun (WGS) entry which is preliminary data.</text>
</comment>
<dbReference type="GO" id="GO:0003713">
    <property type="term" value="F:transcription coactivator activity"/>
    <property type="evidence" value="ECO:0007669"/>
    <property type="project" value="TreeGrafter"/>
</dbReference>
<feature type="domain" description="SANT" evidence="1">
    <location>
        <begin position="68"/>
        <end position="113"/>
    </location>
</feature>
<evidence type="ECO:0000313" key="3">
    <source>
        <dbReference type="Proteomes" id="UP000031056"/>
    </source>
</evidence>
<dbReference type="GO" id="GO:0006338">
    <property type="term" value="P:chromatin remodeling"/>
    <property type="evidence" value="ECO:0007669"/>
    <property type="project" value="TreeGrafter"/>
</dbReference>
<dbReference type="RefSeq" id="XP_014563914.1">
    <property type="nucleotide sequence ID" value="XM_014708428.1"/>
</dbReference>
<dbReference type="GO" id="GO:0006357">
    <property type="term" value="P:regulation of transcription by RNA polymerase II"/>
    <property type="evidence" value="ECO:0007669"/>
    <property type="project" value="TreeGrafter"/>
</dbReference>
<dbReference type="Proteomes" id="UP000031056">
    <property type="component" value="Unassembled WGS sequence"/>
</dbReference>
<dbReference type="InterPro" id="IPR001005">
    <property type="entry name" value="SANT/Myb"/>
</dbReference>
<accession>A0A0B2ULG1</accession>
<dbReference type="OrthoDB" id="270417at2759"/>
<dbReference type="InParanoid" id="A0A0B2ULG1"/>
<organism evidence="2 3">
    <name type="scientific">Ordospora colligata OC4</name>
    <dbReference type="NCBI Taxonomy" id="1354746"/>
    <lineage>
        <taxon>Eukaryota</taxon>
        <taxon>Fungi</taxon>
        <taxon>Fungi incertae sedis</taxon>
        <taxon>Microsporidia</taxon>
        <taxon>Ordosporidae</taxon>
        <taxon>Ordospora</taxon>
    </lineage>
</organism>
<proteinExistence type="predicted"/>
<dbReference type="EMBL" id="JOKQ01000004">
    <property type="protein sequence ID" value="KHN69872.1"/>
    <property type="molecule type" value="Genomic_DNA"/>
</dbReference>
<dbReference type="Pfam" id="PF22941">
    <property type="entry name" value="TADA2A-like_3rd"/>
    <property type="match status" value="1"/>
</dbReference>
<dbReference type="PANTHER" id="PTHR12374:SF20">
    <property type="entry name" value="TRANSCRIPTIONAL ADAPTER 2-ALPHA"/>
    <property type="match status" value="1"/>
</dbReference>
<dbReference type="InterPro" id="IPR055141">
    <property type="entry name" value="TADA2A_B-like_dom"/>
</dbReference>
<dbReference type="SUPFAM" id="SSF46689">
    <property type="entry name" value="Homeodomain-like"/>
    <property type="match status" value="1"/>
</dbReference>
<gene>
    <name evidence="2" type="ORF">M896_040670</name>
</gene>
<dbReference type="InterPro" id="IPR009057">
    <property type="entry name" value="Homeodomain-like_sf"/>
</dbReference>
<dbReference type="GO" id="GO:0005634">
    <property type="term" value="C:nucleus"/>
    <property type="evidence" value="ECO:0007669"/>
    <property type="project" value="TreeGrafter"/>
</dbReference>
<dbReference type="GeneID" id="26261506"/>
<name>A0A0B2ULG1_9MICR</name>
<keyword evidence="2" id="KW-0808">Transferase</keyword>
<evidence type="ECO:0000259" key="1">
    <source>
        <dbReference type="PROSITE" id="PS51293"/>
    </source>
</evidence>
<dbReference type="GO" id="GO:0003682">
    <property type="term" value="F:chromatin binding"/>
    <property type="evidence" value="ECO:0007669"/>
    <property type="project" value="TreeGrafter"/>
</dbReference>
<dbReference type="STRING" id="1354746.A0A0B2ULG1"/>
<dbReference type="AlphaFoldDB" id="A0A0B2ULG1"/>
<dbReference type="GO" id="GO:0016740">
    <property type="term" value="F:transferase activity"/>
    <property type="evidence" value="ECO:0007669"/>
    <property type="project" value="UniProtKB-KW"/>
</dbReference>
<sequence>MALLHTENPANVAILCDNCFSDITYAQHIRCCDCITDLCINCFVNQVETIHHSKYHYYRTISQMNRQIGTNEWTLLEETLFVEGLEIFGIGNWIEIEKYVGRRREIKQHFYKLLGIQDDDECTDARCKQSNPYRGCISSYMPLRKDFEMEYLNDQEAIITNLRTDNKTGKMLAQAMLDSYVKIVMFRKRWKYAIFEKMMVDLNQIKKSRSIANEMDMHEIKCIAPYMTKKDFNTFFNGIYIEKYLYRMLMKKSIPRKNHSMDTCPNASACVTSKRRQLSRDAFLSENEKKLCKSIEIPFDKDMNYKTIAINHMVNKTRLSIEDLKTVFQSHADAEKAYQLLHDQG</sequence>
<dbReference type="PROSITE" id="PS51293">
    <property type="entry name" value="SANT"/>
    <property type="match status" value="1"/>
</dbReference>
<protein>
    <submittedName>
        <fullName evidence="2">SAGA/ADA complex histone acetyltransferase</fullName>
    </submittedName>
</protein>
<dbReference type="FunCoup" id="A0A0B2ULG1">
    <property type="interactions" value="87"/>
</dbReference>
<keyword evidence="3" id="KW-1185">Reference proteome</keyword>
<dbReference type="HOGENOM" id="CLU_018273_0_0_1"/>
<dbReference type="PANTHER" id="PTHR12374">
    <property type="entry name" value="TRANSCRIPTIONAL ADAPTOR 2 ADA2 -RELATED"/>
    <property type="match status" value="1"/>
</dbReference>
<dbReference type="CDD" id="cd00167">
    <property type="entry name" value="SANT"/>
    <property type="match status" value="1"/>
</dbReference>
<reference evidence="2 3" key="1">
    <citation type="journal article" date="2014" name="MBio">
        <title>The Ordospora colligata genome; evolution of extreme reduction in microsporidia and host-to-parasite horizontal gene transfer.</title>
        <authorList>
            <person name="Pombert J.-F."/>
            <person name="Haag K.L."/>
            <person name="Beidas S."/>
            <person name="Ebert D."/>
            <person name="Keeling P.J."/>
        </authorList>
    </citation>
    <scope>NUCLEOTIDE SEQUENCE [LARGE SCALE GENOMIC DNA]</scope>
    <source>
        <strain evidence="2 3">OC4</strain>
    </source>
</reference>
<dbReference type="VEuPathDB" id="MicrosporidiaDB:M896_040670"/>
<dbReference type="InterPro" id="IPR017884">
    <property type="entry name" value="SANT_dom"/>
</dbReference>
<dbReference type="Gene3D" id="1.10.10.60">
    <property type="entry name" value="Homeodomain-like"/>
    <property type="match status" value="1"/>
</dbReference>